<evidence type="ECO:0000256" key="7">
    <source>
        <dbReference type="ARBA" id="ARBA00022825"/>
    </source>
</evidence>
<feature type="active site" description="Charge relay system" evidence="8">
    <location>
        <position position="160"/>
    </location>
</feature>
<dbReference type="InterPro" id="IPR036852">
    <property type="entry name" value="Peptidase_S8/S53_dom_sf"/>
</dbReference>
<proteinExistence type="inferred from homology"/>
<evidence type="ECO:0000313" key="15">
    <source>
        <dbReference type="Proteomes" id="UP001501323"/>
    </source>
</evidence>
<dbReference type="Proteomes" id="UP001501323">
    <property type="component" value="Unassembled WGS sequence"/>
</dbReference>
<comment type="caution">
    <text evidence="14">The sequence shown here is derived from an EMBL/GenBank/DDBJ whole genome shotgun (WGS) entry which is preliminary data.</text>
</comment>
<keyword evidence="3 8" id="KW-0645">Protease</keyword>
<feature type="active site" description="Charge relay system" evidence="8">
    <location>
        <position position="438"/>
    </location>
</feature>
<feature type="active site" description="Charge relay system" evidence="8">
    <location>
        <position position="128"/>
    </location>
</feature>
<dbReference type="SUPFAM" id="SSF52743">
    <property type="entry name" value="Subtilisin-like"/>
    <property type="match status" value="1"/>
</dbReference>
<dbReference type="PRINTS" id="PR00723">
    <property type="entry name" value="SUBTILISIN"/>
</dbReference>
<dbReference type="PROSITE" id="PS00137">
    <property type="entry name" value="SUBTILASE_HIS"/>
    <property type="match status" value="1"/>
</dbReference>
<feature type="chain" id="PRO_5047048826" evidence="11">
    <location>
        <begin position="26"/>
        <end position="590"/>
    </location>
</feature>
<evidence type="ECO:0000259" key="13">
    <source>
        <dbReference type="Pfam" id="PF02225"/>
    </source>
</evidence>
<keyword evidence="7 8" id="KW-0720">Serine protease</keyword>
<keyword evidence="2" id="KW-0134">Cell wall</keyword>
<feature type="domain" description="Peptidase S8/S53" evidence="12">
    <location>
        <begin position="422"/>
        <end position="486"/>
    </location>
</feature>
<reference evidence="15" key="1">
    <citation type="journal article" date="2019" name="Int. J. Syst. Evol. Microbiol.">
        <title>The Global Catalogue of Microorganisms (GCM) 10K type strain sequencing project: providing services to taxonomists for standard genome sequencing and annotation.</title>
        <authorList>
            <consortium name="The Broad Institute Genomics Platform"/>
            <consortium name="The Broad Institute Genome Sequencing Center for Infectious Disease"/>
            <person name="Wu L."/>
            <person name="Ma J."/>
        </authorList>
    </citation>
    <scope>NUCLEOTIDE SEQUENCE [LARGE SCALE GENOMIC DNA]</scope>
    <source>
        <strain evidence="15">JCM 18392</strain>
    </source>
</reference>
<protein>
    <submittedName>
        <fullName evidence="14">S8 family serine peptidase</fullName>
    </submittedName>
</protein>
<dbReference type="PANTHER" id="PTHR43806">
    <property type="entry name" value="PEPTIDASE S8"/>
    <property type="match status" value="1"/>
</dbReference>
<feature type="compositionally biased region" description="Polar residues" evidence="10">
    <location>
        <begin position="513"/>
        <end position="525"/>
    </location>
</feature>
<dbReference type="Pfam" id="PF02225">
    <property type="entry name" value="PA"/>
    <property type="match status" value="1"/>
</dbReference>
<evidence type="ECO:0000256" key="3">
    <source>
        <dbReference type="ARBA" id="ARBA00022670"/>
    </source>
</evidence>
<evidence type="ECO:0000256" key="1">
    <source>
        <dbReference type="ARBA" id="ARBA00011073"/>
    </source>
</evidence>
<name>A0ABP9E7E0_9GAMM</name>
<dbReference type="PROSITE" id="PS51892">
    <property type="entry name" value="SUBTILASE"/>
    <property type="match status" value="1"/>
</dbReference>
<dbReference type="InterPro" id="IPR037045">
    <property type="entry name" value="S8pro/Inhibitor_I9_sf"/>
</dbReference>
<keyword evidence="2" id="KW-0964">Secreted</keyword>
<feature type="domain" description="PA" evidence="13">
    <location>
        <begin position="346"/>
        <end position="408"/>
    </location>
</feature>
<dbReference type="EMBL" id="BAABJY010000002">
    <property type="protein sequence ID" value="GAA4865310.1"/>
    <property type="molecule type" value="Genomic_DNA"/>
</dbReference>
<feature type="signal peptide" evidence="11">
    <location>
        <begin position="1"/>
        <end position="25"/>
    </location>
</feature>
<evidence type="ECO:0000256" key="2">
    <source>
        <dbReference type="ARBA" id="ARBA00022512"/>
    </source>
</evidence>
<dbReference type="Gene3D" id="3.30.70.80">
    <property type="entry name" value="Peptidase S8 propeptide/proteinase inhibitor I9"/>
    <property type="match status" value="1"/>
</dbReference>
<keyword evidence="6 8" id="KW-0378">Hydrolase</keyword>
<evidence type="ECO:0000256" key="8">
    <source>
        <dbReference type="PROSITE-ProRule" id="PRU01240"/>
    </source>
</evidence>
<comment type="similarity">
    <text evidence="1 8 9">Belongs to the peptidase S8 family.</text>
</comment>
<dbReference type="RefSeq" id="WP_345295059.1">
    <property type="nucleotide sequence ID" value="NZ_BAABJY010000002.1"/>
</dbReference>
<evidence type="ECO:0000256" key="11">
    <source>
        <dbReference type="SAM" id="SignalP"/>
    </source>
</evidence>
<evidence type="ECO:0000313" key="14">
    <source>
        <dbReference type="EMBL" id="GAA4865310.1"/>
    </source>
</evidence>
<dbReference type="InterPro" id="IPR022398">
    <property type="entry name" value="Peptidase_S8_His-AS"/>
</dbReference>
<feature type="region of interest" description="Disordered" evidence="10">
    <location>
        <begin position="497"/>
        <end position="525"/>
    </location>
</feature>
<sequence length="590" mass="59524">MKQHKLTAALVLGLATCIAGSTGMAAGPSSERVMVKFKPGAKGQAQQALRGAGAKFHYTFDSLNTFAVTVPAQALSGLRNNPNIEFIEADVVRAPLGQVQPYGIGMVKAPQVWATGTDGSGIKVCVIDSGIAASHEDLAALNLGGYASNGQSWNTDTCGHGSHVAGTIAARDNNSGVIGVNKGNISLHIVKVFDGASCGWSYASTLIDAAQRCASAGAKVINMSLGGSFSSSTEDAGFQQLYDAGVLNIAAAGNDGNNRHSYPASYDSVISVAALDSNKVVASFSQQTNQVELAAPGVGVLSTVPQVSASTTVGGDSYIVAALEGSQQLTASGALVNGGRCTSTGSWGGRTVLCERGDISFADKVNNAVNGGAAAVIVYNNAPGGFSGTLGATGPAAPAVSMSQEDGQFLVANRLGVSATVSTIPGTGSGYEYYDGTSMATPHVAGAAALVWSKNPSWTNAQVRQALAVTAEDLGAAGRDNAYGWGLINAEAALTELEGGAPPPPPPGDTAPSDLSASVQKGKNKQVNLSWTPGTAATVDVYRDGGVIASGIANDGSHSDGYIGPKRSTSTYQVCEAGTSSCSNTASVRF</sequence>
<dbReference type="SUPFAM" id="SSF54897">
    <property type="entry name" value="Protease propeptides/inhibitors"/>
    <property type="match status" value="1"/>
</dbReference>
<dbReference type="InterPro" id="IPR023828">
    <property type="entry name" value="Peptidase_S8_Ser-AS"/>
</dbReference>
<gene>
    <name evidence="14" type="ORF">GCM10023332_16840</name>
</gene>
<evidence type="ECO:0000256" key="9">
    <source>
        <dbReference type="RuleBase" id="RU003355"/>
    </source>
</evidence>
<dbReference type="InterPro" id="IPR000209">
    <property type="entry name" value="Peptidase_S8/S53_dom"/>
</dbReference>
<keyword evidence="5 11" id="KW-0732">Signal</keyword>
<dbReference type="Gene3D" id="3.50.30.30">
    <property type="match status" value="1"/>
</dbReference>
<dbReference type="InterPro" id="IPR034202">
    <property type="entry name" value="Subtilisin_Carlsberg-like"/>
</dbReference>
<keyword evidence="15" id="KW-1185">Reference proteome</keyword>
<evidence type="ECO:0000256" key="10">
    <source>
        <dbReference type="SAM" id="MobiDB-lite"/>
    </source>
</evidence>
<dbReference type="InterPro" id="IPR015500">
    <property type="entry name" value="Peptidase_S8_subtilisin-rel"/>
</dbReference>
<dbReference type="CDD" id="cd07477">
    <property type="entry name" value="Peptidases_S8_Subtilisin_subset"/>
    <property type="match status" value="1"/>
</dbReference>
<dbReference type="PROSITE" id="PS00138">
    <property type="entry name" value="SUBTILASE_SER"/>
    <property type="match status" value="1"/>
</dbReference>
<dbReference type="Pfam" id="PF00082">
    <property type="entry name" value="Peptidase_S8"/>
    <property type="match status" value="2"/>
</dbReference>
<keyword evidence="4" id="KW-0479">Metal-binding</keyword>
<dbReference type="InterPro" id="IPR023827">
    <property type="entry name" value="Peptidase_S8_Asp-AS"/>
</dbReference>
<evidence type="ECO:0000256" key="5">
    <source>
        <dbReference type="ARBA" id="ARBA00022729"/>
    </source>
</evidence>
<dbReference type="Gene3D" id="3.40.50.200">
    <property type="entry name" value="Peptidase S8/S53 domain"/>
    <property type="match status" value="1"/>
</dbReference>
<dbReference type="InterPro" id="IPR003137">
    <property type="entry name" value="PA_domain"/>
</dbReference>
<organism evidence="14 15">
    <name type="scientific">Luteimonas vadosa</name>
    <dbReference type="NCBI Taxonomy" id="1165507"/>
    <lineage>
        <taxon>Bacteria</taxon>
        <taxon>Pseudomonadati</taxon>
        <taxon>Pseudomonadota</taxon>
        <taxon>Gammaproteobacteria</taxon>
        <taxon>Lysobacterales</taxon>
        <taxon>Lysobacteraceae</taxon>
        <taxon>Luteimonas</taxon>
    </lineage>
</organism>
<dbReference type="InterPro" id="IPR050131">
    <property type="entry name" value="Peptidase_S8_subtilisin-like"/>
</dbReference>
<evidence type="ECO:0000259" key="12">
    <source>
        <dbReference type="Pfam" id="PF00082"/>
    </source>
</evidence>
<evidence type="ECO:0000256" key="4">
    <source>
        <dbReference type="ARBA" id="ARBA00022723"/>
    </source>
</evidence>
<accession>A0ABP9E7E0</accession>
<evidence type="ECO:0000256" key="6">
    <source>
        <dbReference type="ARBA" id="ARBA00022801"/>
    </source>
</evidence>
<feature type="domain" description="Peptidase S8/S53" evidence="12">
    <location>
        <begin position="119"/>
        <end position="304"/>
    </location>
</feature>
<dbReference type="PROSITE" id="PS00136">
    <property type="entry name" value="SUBTILASE_ASP"/>
    <property type="match status" value="1"/>
</dbReference>
<dbReference type="PANTHER" id="PTHR43806:SF11">
    <property type="entry name" value="CEREVISIN-RELATED"/>
    <property type="match status" value="1"/>
</dbReference>